<dbReference type="RefSeq" id="WP_321399924.1">
    <property type="nucleotide sequence ID" value="NZ_CP139487.1"/>
</dbReference>
<protein>
    <submittedName>
        <fullName evidence="2">Uncharacterized protein</fullName>
    </submittedName>
</protein>
<name>A0AAX4HUV9_9BACT</name>
<evidence type="ECO:0000313" key="3">
    <source>
        <dbReference type="Proteomes" id="UP001324634"/>
    </source>
</evidence>
<reference evidence="2 3" key="1">
    <citation type="submission" date="2023-11" db="EMBL/GenBank/DDBJ databases">
        <title>Peredibacter starrii A3.12.</title>
        <authorList>
            <person name="Mitchell R.J."/>
        </authorList>
    </citation>
    <scope>NUCLEOTIDE SEQUENCE [LARGE SCALE GENOMIC DNA]</scope>
    <source>
        <strain evidence="2 3">A3.12</strain>
    </source>
</reference>
<organism evidence="2 3">
    <name type="scientific">Peredibacter starrii</name>
    <dbReference type="NCBI Taxonomy" id="28202"/>
    <lineage>
        <taxon>Bacteria</taxon>
        <taxon>Pseudomonadati</taxon>
        <taxon>Bdellovibrionota</taxon>
        <taxon>Bacteriovoracia</taxon>
        <taxon>Bacteriovoracales</taxon>
        <taxon>Bacteriovoracaceae</taxon>
        <taxon>Peredibacter</taxon>
    </lineage>
</organism>
<dbReference type="EMBL" id="CP139487">
    <property type="protein sequence ID" value="WPU67082.1"/>
    <property type="molecule type" value="Genomic_DNA"/>
</dbReference>
<evidence type="ECO:0000256" key="1">
    <source>
        <dbReference type="SAM" id="SignalP"/>
    </source>
</evidence>
<dbReference type="AlphaFoldDB" id="A0AAX4HUV9"/>
<keyword evidence="3" id="KW-1185">Reference proteome</keyword>
<feature type="chain" id="PRO_5043858942" evidence="1">
    <location>
        <begin position="19"/>
        <end position="302"/>
    </location>
</feature>
<evidence type="ECO:0000313" key="2">
    <source>
        <dbReference type="EMBL" id="WPU67082.1"/>
    </source>
</evidence>
<sequence length="302" mass="35377">MKFIIALILSFSFTSAFAGGQTGSGMNGCWVRNFYGVREWRSIEEIMYPEIILRRPSRSIRSYDINPQWNYVPNTQYANLTGKYYVKRALKRISQISTTHPKTHLIFNELFKLFRRVQVSTFKLDGIFKGELTTHHSICKDFSPAMMTFRNGSIVVFKPVFEQLDGLSSEILYVHETIRFAQTFHPVFHDMTDSELQHLSSLFFLNRPDYMKFNEILKKYEERLVQAEYKIGSPKPYIPSGESYDTERMFRSKFQEAVFYYEENLGDELNKFRATDVEFMTSSYEEISRVLNSAKSTKIIGP</sequence>
<feature type="signal peptide" evidence="1">
    <location>
        <begin position="1"/>
        <end position="18"/>
    </location>
</feature>
<accession>A0AAX4HUV9</accession>
<gene>
    <name evidence="2" type="ORF">SOO65_09985</name>
</gene>
<dbReference type="KEGG" id="psti:SOO65_09985"/>
<proteinExistence type="predicted"/>
<dbReference type="Proteomes" id="UP001324634">
    <property type="component" value="Chromosome"/>
</dbReference>
<keyword evidence="1" id="KW-0732">Signal</keyword>